<dbReference type="EMBL" id="CP151406">
    <property type="protein sequence ID" value="WZJ22207.1"/>
    <property type="molecule type" value="Genomic_DNA"/>
</dbReference>
<dbReference type="RefSeq" id="WP_341744086.1">
    <property type="nucleotide sequence ID" value="NZ_CP151406.1"/>
</dbReference>
<gene>
    <name evidence="2" type="ORF">AADV58_03375</name>
</gene>
<name>A0ABZ2XJX5_9RHOO</name>
<dbReference type="SUPFAM" id="SSF109604">
    <property type="entry name" value="HD-domain/PDEase-like"/>
    <property type="match status" value="1"/>
</dbReference>
<evidence type="ECO:0000313" key="2">
    <source>
        <dbReference type="EMBL" id="WZJ22207.1"/>
    </source>
</evidence>
<reference evidence="2 3" key="1">
    <citation type="submission" date="2024-04" db="EMBL/GenBank/DDBJ databases">
        <title>Dissimilatory iodate-reducing microorganisms contribute to the enrichment of iodine in groundwater.</title>
        <authorList>
            <person name="Jiang Z."/>
        </authorList>
    </citation>
    <scope>NUCLEOTIDE SEQUENCE [LARGE SCALE GENOMIC DNA]</scope>
    <source>
        <strain evidence="2 3">NCP973</strain>
    </source>
</reference>
<dbReference type="PANTHER" id="PTHR33525">
    <property type="match status" value="1"/>
</dbReference>
<dbReference type="InterPro" id="IPR013976">
    <property type="entry name" value="HDOD"/>
</dbReference>
<organism evidence="2 3">
    <name type="scientific">Azonexus hydrophilus</name>
    <dbReference type="NCBI Taxonomy" id="418702"/>
    <lineage>
        <taxon>Bacteria</taxon>
        <taxon>Pseudomonadati</taxon>
        <taxon>Pseudomonadota</taxon>
        <taxon>Betaproteobacteria</taxon>
        <taxon>Rhodocyclales</taxon>
        <taxon>Azonexaceae</taxon>
        <taxon>Azonexus</taxon>
    </lineage>
</organism>
<dbReference type="Proteomes" id="UP001479520">
    <property type="component" value="Chromosome"/>
</dbReference>
<keyword evidence="3" id="KW-1185">Reference proteome</keyword>
<accession>A0ABZ2XJX5</accession>
<dbReference type="PROSITE" id="PS51833">
    <property type="entry name" value="HDOD"/>
    <property type="match status" value="1"/>
</dbReference>
<evidence type="ECO:0000259" key="1">
    <source>
        <dbReference type="PROSITE" id="PS51833"/>
    </source>
</evidence>
<evidence type="ECO:0000313" key="3">
    <source>
        <dbReference type="Proteomes" id="UP001479520"/>
    </source>
</evidence>
<dbReference type="Pfam" id="PF08668">
    <property type="entry name" value="HDOD"/>
    <property type="match status" value="1"/>
</dbReference>
<sequence>MAHNKTYELSHDDLNKVMASVDIPVCPGVLTEAMSEAQKDEPDIRRLADIITADPGMSAAALKLANSPLYGSGRAVSSVRNAVERLGTKNIVCVVVASALRASITGLPAAWLEQFWRRTSMMALAASLIARRLYGISPDAAYTYTLFHDAAIPLMMKRFPNYGEVLEKCEREGMLLEQAEAQFFPCTHPIVGSLLVRNWGLPPILGQAIRFHHEPDAYDLPDRTLPGGALSFIAVTQVAEHLLAEIQQGEDLEVGSALFERAIDYLGISPDDLDRLRQQVNAAIEDASLA</sequence>
<dbReference type="InterPro" id="IPR052340">
    <property type="entry name" value="RNase_Y/CdgJ"/>
</dbReference>
<protein>
    <submittedName>
        <fullName evidence="2">HDOD domain-containing protein</fullName>
    </submittedName>
</protein>
<proteinExistence type="predicted"/>
<dbReference type="Gene3D" id="1.10.3210.10">
    <property type="entry name" value="Hypothetical protein af1432"/>
    <property type="match status" value="1"/>
</dbReference>
<feature type="domain" description="HDOD" evidence="1">
    <location>
        <begin position="23"/>
        <end position="215"/>
    </location>
</feature>
<dbReference type="PANTHER" id="PTHR33525:SF6">
    <property type="entry name" value="HDOD DOMAIN-CONTAINING PROTEIN"/>
    <property type="match status" value="1"/>
</dbReference>